<dbReference type="InterPro" id="IPR029032">
    <property type="entry name" value="AhpD-like"/>
</dbReference>
<evidence type="ECO:0000313" key="3">
    <source>
        <dbReference type="EMBL" id="GIG20566.1"/>
    </source>
</evidence>
<comment type="caution">
    <text evidence="3">The sequence shown here is derived from an EMBL/GenBank/DDBJ whole genome shotgun (WGS) entry which is preliminary data.</text>
</comment>
<organism evidence="3 4">
    <name type="scientific">Cellulomonas chitinilytica</name>
    <dbReference type="NCBI Taxonomy" id="398759"/>
    <lineage>
        <taxon>Bacteria</taxon>
        <taxon>Bacillati</taxon>
        <taxon>Actinomycetota</taxon>
        <taxon>Actinomycetes</taxon>
        <taxon>Micrococcales</taxon>
        <taxon>Cellulomonadaceae</taxon>
        <taxon>Cellulomonas</taxon>
    </lineage>
</organism>
<evidence type="ECO:0000256" key="1">
    <source>
        <dbReference type="SAM" id="MobiDB-lite"/>
    </source>
</evidence>
<evidence type="ECO:0000259" key="2">
    <source>
        <dbReference type="Pfam" id="PF02627"/>
    </source>
</evidence>
<dbReference type="PANTHER" id="PTHR34846">
    <property type="entry name" value="4-CARBOXYMUCONOLACTONE DECARBOXYLASE FAMILY PROTEIN (AFU_ORTHOLOGUE AFUA_6G11590)"/>
    <property type="match status" value="1"/>
</dbReference>
<dbReference type="Proteomes" id="UP000632740">
    <property type="component" value="Unassembled WGS sequence"/>
</dbReference>
<evidence type="ECO:0000313" key="4">
    <source>
        <dbReference type="Proteomes" id="UP000632740"/>
    </source>
</evidence>
<dbReference type="SUPFAM" id="SSF69118">
    <property type="entry name" value="AhpD-like"/>
    <property type="match status" value="1"/>
</dbReference>
<dbReference type="AlphaFoldDB" id="A0A919P2Q0"/>
<protein>
    <submittedName>
        <fullName evidence="3">Transposase</fullName>
    </submittedName>
</protein>
<dbReference type="Gene3D" id="1.20.1290.10">
    <property type="entry name" value="AhpD-like"/>
    <property type="match status" value="1"/>
</dbReference>
<keyword evidence="4" id="KW-1185">Reference proteome</keyword>
<dbReference type="InterPro" id="IPR003779">
    <property type="entry name" value="CMD-like"/>
</dbReference>
<gene>
    <name evidence="3" type="ORF">Cch01nite_12900</name>
</gene>
<dbReference type="Pfam" id="PF02627">
    <property type="entry name" value="CMD"/>
    <property type="match status" value="1"/>
</dbReference>
<feature type="compositionally biased region" description="Polar residues" evidence="1">
    <location>
        <begin position="188"/>
        <end position="206"/>
    </location>
</feature>
<feature type="domain" description="Carboxymuconolactone decarboxylase-like" evidence="2">
    <location>
        <begin position="57"/>
        <end position="125"/>
    </location>
</feature>
<feature type="region of interest" description="Disordered" evidence="1">
    <location>
        <begin position="181"/>
        <end position="206"/>
    </location>
</feature>
<dbReference type="GO" id="GO:0051920">
    <property type="term" value="F:peroxiredoxin activity"/>
    <property type="evidence" value="ECO:0007669"/>
    <property type="project" value="InterPro"/>
</dbReference>
<sequence length="206" mass="22085">MTSTARVPAVEITGLYGTVVKVFSKRMLGKVPSSLGVLYQNPAVLKLSLGLGQKTSRWHACDADLKSYAHMAVAALLGCSWCLDLGYFQAHNDGLDLTKAREIPRWRESDVFTPLERDVLEYAEAMSQTPPAVTDELSGRLLDQLGAPALVELTSWVALANLYSRTNVALGIESDGLAASCDLPPMPQRSSAQPLPAQTSSAQPAA</sequence>
<accession>A0A919P2Q0</accession>
<name>A0A919P2Q0_9CELL</name>
<proteinExistence type="predicted"/>
<dbReference type="EMBL" id="BONK01000004">
    <property type="protein sequence ID" value="GIG20566.1"/>
    <property type="molecule type" value="Genomic_DNA"/>
</dbReference>
<reference evidence="3" key="1">
    <citation type="submission" date="2021-01" db="EMBL/GenBank/DDBJ databases">
        <title>Whole genome shotgun sequence of Cellulomonas chitinilytica NBRC 110799.</title>
        <authorList>
            <person name="Komaki H."/>
            <person name="Tamura T."/>
        </authorList>
    </citation>
    <scope>NUCLEOTIDE SEQUENCE</scope>
    <source>
        <strain evidence="3">NBRC 110799</strain>
    </source>
</reference>
<dbReference type="RefSeq" id="WP_203750199.1">
    <property type="nucleotide sequence ID" value="NZ_BONK01000004.1"/>
</dbReference>
<dbReference type="PANTHER" id="PTHR34846:SF10">
    <property type="entry name" value="CYTOPLASMIC PROTEIN"/>
    <property type="match status" value="1"/>
</dbReference>